<keyword evidence="1" id="KW-0472">Membrane</keyword>
<comment type="caution">
    <text evidence="2">The sequence shown here is derived from an EMBL/GenBank/DDBJ whole genome shotgun (WGS) entry which is preliminary data.</text>
</comment>
<proteinExistence type="predicted"/>
<keyword evidence="1" id="KW-1133">Transmembrane helix</keyword>
<accession>A0A840Y9Z9</accession>
<evidence type="ECO:0000313" key="2">
    <source>
        <dbReference type="EMBL" id="MBB5710157.1"/>
    </source>
</evidence>
<gene>
    <name evidence="2" type="ORF">FHT02_001385</name>
</gene>
<protein>
    <submittedName>
        <fullName evidence="2">Uncharacterized protein</fullName>
    </submittedName>
</protein>
<evidence type="ECO:0000313" key="3">
    <source>
        <dbReference type="Proteomes" id="UP000527143"/>
    </source>
</evidence>
<dbReference type="RefSeq" id="WP_184085834.1">
    <property type="nucleotide sequence ID" value="NZ_JACIJF010000003.1"/>
</dbReference>
<name>A0A840Y9Z9_9SPHN</name>
<dbReference type="AlphaFoldDB" id="A0A840Y9Z9"/>
<reference evidence="2 3" key="1">
    <citation type="submission" date="2020-08" db="EMBL/GenBank/DDBJ databases">
        <title>Genomic Encyclopedia of Type Strains, Phase IV (KMG-IV): sequencing the most valuable type-strain genomes for metagenomic binning, comparative biology and taxonomic classification.</title>
        <authorList>
            <person name="Goeker M."/>
        </authorList>
    </citation>
    <scope>NUCLEOTIDE SEQUENCE [LARGE SCALE GENOMIC DNA]</scope>
    <source>
        <strain evidence="2 3">DSM 26736</strain>
    </source>
</reference>
<keyword evidence="3" id="KW-1185">Reference proteome</keyword>
<dbReference type="EMBL" id="JACIJF010000003">
    <property type="protein sequence ID" value="MBB5710157.1"/>
    <property type="molecule type" value="Genomic_DNA"/>
</dbReference>
<organism evidence="2 3">
    <name type="scientific">Sphingomonas xinjiangensis</name>
    <dbReference type="NCBI Taxonomy" id="643568"/>
    <lineage>
        <taxon>Bacteria</taxon>
        <taxon>Pseudomonadati</taxon>
        <taxon>Pseudomonadota</taxon>
        <taxon>Alphaproteobacteria</taxon>
        <taxon>Sphingomonadales</taxon>
        <taxon>Sphingomonadaceae</taxon>
        <taxon>Sphingomonas</taxon>
    </lineage>
</organism>
<dbReference type="Proteomes" id="UP000527143">
    <property type="component" value="Unassembled WGS sequence"/>
</dbReference>
<evidence type="ECO:0000256" key="1">
    <source>
        <dbReference type="SAM" id="Phobius"/>
    </source>
</evidence>
<feature type="transmembrane region" description="Helical" evidence="1">
    <location>
        <begin position="12"/>
        <end position="34"/>
    </location>
</feature>
<keyword evidence="1" id="KW-0812">Transmembrane</keyword>
<sequence>MAVSSKKRPVRNIVLIFISVFIGLFAAKFGMYAFNNRPGAVEAEFEQAVQNDATVGPMFQAMQQYFPADYAALKTEMATQHRAGASNQMLTQLGFQRLAAFRSSHLRDLAQAPSTELAAFRKSQAALIDQLAQESQSMCARFTFATLSPTDQPSPAGQKALAEFGAVQFRAIAAGQKTPAKRPTDAPQQKDAQALVAQMKAQGLSEQQMSAFLRGGTGLTEAEKCKTGVTLSKALAKLPTDQADRITAVMVSNS</sequence>